<accession>A0A6P8IHN9</accession>
<protein>
    <submittedName>
        <fullName evidence="7">Threonine synthase-like 1</fullName>
    </submittedName>
</protein>
<dbReference type="Gene3D" id="3.90.1380.10">
    <property type="entry name" value="Threonine synthase, N-terminal domain"/>
    <property type="match status" value="1"/>
</dbReference>
<dbReference type="Pfam" id="PF14821">
    <property type="entry name" value="Thr_synth_N"/>
    <property type="match status" value="1"/>
</dbReference>
<dbReference type="GeneID" id="116301403"/>
<evidence type="ECO:0000256" key="2">
    <source>
        <dbReference type="ARBA" id="ARBA00005517"/>
    </source>
</evidence>
<dbReference type="NCBIfam" id="TIGR00260">
    <property type="entry name" value="thrC"/>
    <property type="match status" value="1"/>
</dbReference>
<keyword evidence="3 4" id="KW-0663">Pyridoxal phosphate</keyword>
<organism evidence="6 7">
    <name type="scientific">Actinia tenebrosa</name>
    <name type="common">Australian red waratah sea anemone</name>
    <dbReference type="NCBI Taxonomy" id="6105"/>
    <lineage>
        <taxon>Eukaryota</taxon>
        <taxon>Metazoa</taxon>
        <taxon>Cnidaria</taxon>
        <taxon>Anthozoa</taxon>
        <taxon>Hexacorallia</taxon>
        <taxon>Actiniaria</taxon>
        <taxon>Actiniidae</taxon>
        <taxon>Actinia</taxon>
    </lineage>
</organism>
<evidence type="ECO:0000313" key="6">
    <source>
        <dbReference type="Proteomes" id="UP000515163"/>
    </source>
</evidence>
<comment type="similarity">
    <text evidence="2">Belongs to the threonine synthase family.</text>
</comment>
<dbReference type="InterPro" id="IPR037158">
    <property type="entry name" value="Thr_synth_N_sf"/>
</dbReference>
<gene>
    <name evidence="7" type="primary">LOC116301403</name>
</gene>
<dbReference type="RefSeq" id="XP_031566316.1">
    <property type="nucleotide sequence ID" value="XM_031710456.1"/>
</dbReference>
<sequence>MYKRTCLHIFQDFSRLKYKPVFTRRAFASSYVEHLKKRNDNIILMGSPGAGKTTVGRMVAEAMGKTSIDVDNDHLEKVWGMTVAQKLTEVGSDRFIEAEGQALLQLCCNDAVISLSGSNPMHKSAMKHVQSLGAVVYLDVDDADILGRLERMKVDRIVGQNDGSTIKDILKYRKQFYETNYDIRITCEINESPERITDKVIQGVRSMETRPCYVSTRHKPVEFKENTSFLDVVLQGLAADGGLFVPAQKIPHMTLGEWSRLTQCTYQERALRILEKWISPLDLHPSLLHQMIKKAYHTNFQHREIAPVIKLNDDCYILELFHGPTASFKDLALQLTPHFFREAVNSSKNTRKYLILVATSGDTGSAVLDGFANDSSIKVFVLYPNEGVSPIQKAQMITMDNSSVDVLGVQGDFDFCQSAIKNVFNDVSFCKRLQENFGVNLTAANSINWGRLVPQVVYHASSYLDLVKKGVISMGDKADVCIPTGNFGNILAAYYSKEMGIPFDRIICASNENNILTEFFHSGVYDMRGRNLLCTASPSIDILKSSNLERFLYHVASNDAELVTKLYNSLEENGRLQISESLRKNISCKIQSGWTAQQRCLDTIKKVSNQTGYLLDPHTAVAKDVADQFTTPNKPLIISATAHYSKFAKDVLGALGKEPVSNEPLTLMRELQRLDPRPGMHKRLGNDVRRPEIHKSICQASLEAIKTTLETFLGSDRVSLTRTNKMAGEVKLRGVDTNFDHYTGL</sequence>
<evidence type="ECO:0000256" key="3">
    <source>
        <dbReference type="ARBA" id="ARBA00022898"/>
    </source>
</evidence>
<dbReference type="GO" id="GO:0005737">
    <property type="term" value="C:cytoplasm"/>
    <property type="evidence" value="ECO:0007669"/>
    <property type="project" value="TreeGrafter"/>
</dbReference>
<dbReference type="FunCoup" id="A0A6P8IHN9">
    <property type="interactions" value="313"/>
</dbReference>
<name>A0A6P8IHN9_ACTTE</name>
<dbReference type="Pfam" id="PF24857">
    <property type="entry name" value="THR4_C"/>
    <property type="match status" value="1"/>
</dbReference>
<dbReference type="Gene3D" id="3.40.50.1100">
    <property type="match status" value="2"/>
</dbReference>
<feature type="modified residue" description="N6-(pyridoxal phosphate)lysine" evidence="4">
    <location>
        <position position="329"/>
    </location>
</feature>
<dbReference type="PANTHER" id="PTHR43515:SF1">
    <property type="entry name" value="THREONINE SYNTHASE-LIKE 1"/>
    <property type="match status" value="1"/>
</dbReference>
<dbReference type="CDD" id="cd00464">
    <property type="entry name" value="SK"/>
    <property type="match status" value="1"/>
</dbReference>
<evidence type="ECO:0000313" key="7">
    <source>
        <dbReference type="RefSeq" id="XP_031566316.1"/>
    </source>
</evidence>
<dbReference type="HAMAP" id="MF_00109">
    <property type="entry name" value="Shikimate_kinase"/>
    <property type="match status" value="1"/>
</dbReference>
<dbReference type="OrthoDB" id="5203861at2759"/>
<evidence type="ECO:0000256" key="1">
    <source>
        <dbReference type="ARBA" id="ARBA00001933"/>
    </source>
</evidence>
<dbReference type="CDD" id="cd01560">
    <property type="entry name" value="Thr-synth_2"/>
    <property type="match status" value="1"/>
</dbReference>
<dbReference type="Pfam" id="PF01202">
    <property type="entry name" value="SKI"/>
    <property type="match status" value="1"/>
</dbReference>
<dbReference type="PRINTS" id="PR01100">
    <property type="entry name" value="SHIKIMTKNASE"/>
</dbReference>
<dbReference type="InParanoid" id="A0A6P8IHN9"/>
<evidence type="ECO:0000256" key="4">
    <source>
        <dbReference type="PIRSR" id="PIRSR604450-51"/>
    </source>
</evidence>
<dbReference type="InterPro" id="IPR031322">
    <property type="entry name" value="Shikimate/glucono_kinase"/>
</dbReference>
<dbReference type="InterPro" id="IPR000623">
    <property type="entry name" value="Shikimate_kinase/TSH1"/>
</dbReference>
<dbReference type="PANTHER" id="PTHR43515">
    <property type="entry name" value="THREONINE SYNTHASE-LIKE 1"/>
    <property type="match status" value="1"/>
</dbReference>
<dbReference type="InterPro" id="IPR004450">
    <property type="entry name" value="Thr_synthase-like"/>
</dbReference>
<comment type="cofactor">
    <cofactor evidence="1 4">
        <name>pyridoxal 5'-phosphate</name>
        <dbReference type="ChEBI" id="CHEBI:597326"/>
    </cofactor>
</comment>
<dbReference type="Gene3D" id="3.40.50.300">
    <property type="entry name" value="P-loop containing nucleotide triphosphate hydrolases"/>
    <property type="match status" value="1"/>
</dbReference>
<feature type="domain" description="Threonine synthase N-terminal" evidence="5">
    <location>
        <begin position="213"/>
        <end position="296"/>
    </location>
</feature>
<keyword evidence="6" id="KW-1185">Reference proteome</keyword>
<dbReference type="KEGG" id="aten:116301403"/>
<dbReference type="InterPro" id="IPR027417">
    <property type="entry name" value="P-loop_NTPase"/>
</dbReference>
<dbReference type="Proteomes" id="UP000515163">
    <property type="component" value="Unplaced"/>
</dbReference>
<dbReference type="SUPFAM" id="SSF52540">
    <property type="entry name" value="P-loop containing nucleoside triphosphate hydrolases"/>
    <property type="match status" value="1"/>
</dbReference>
<dbReference type="AlphaFoldDB" id="A0A6P8IHN9"/>
<proteinExistence type="inferred from homology"/>
<dbReference type="InterPro" id="IPR029144">
    <property type="entry name" value="Thr_synth_N"/>
</dbReference>
<dbReference type="SUPFAM" id="SSF53686">
    <property type="entry name" value="Tryptophan synthase beta subunit-like PLP-dependent enzymes"/>
    <property type="match status" value="1"/>
</dbReference>
<dbReference type="InterPro" id="IPR036052">
    <property type="entry name" value="TrpB-like_PALP_sf"/>
</dbReference>
<reference evidence="7" key="1">
    <citation type="submission" date="2025-08" db="UniProtKB">
        <authorList>
            <consortium name="RefSeq"/>
        </authorList>
    </citation>
    <scope>IDENTIFICATION</scope>
    <source>
        <tissue evidence="7">Tentacle</tissue>
    </source>
</reference>
<evidence type="ECO:0000259" key="5">
    <source>
        <dbReference type="Pfam" id="PF14821"/>
    </source>
</evidence>